<gene>
    <name evidence="3" type="ORF">GGP41_008817</name>
</gene>
<keyword evidence="1" id="KW-0175">Coiled coil</keyword>
<dbReference type="AlphaFoldDB" id="A0A8H5Z8S9"/>
<feature type="compositionally biased region" description="Polar residues" evidence="2">
    <location>
        <begin position="865"/>
        <end position="884"/>
    </location>
</feature>
<feature type="compositionally biased region" description="Low complexity" evidence="2">
    <location>
        <begin position="530"/>
        <end position="543"/>
    </location>
</feature>
<feature type="compositionally biased region" description="Polar residues" evidence="2">
    <location>
        <begin position="1126"/>
        <end position="1135"/>
    </location>
</feature>
<feature type="region of interest" description="Disordered" evidence="2">
    <location>
        <begin position="760"/>
        <end position="783"/>
    </location>
</feature>
<feature type="coiled-coil region" evidence="1">
    <location>
        <begin position="419"/>
        <end position="509"/>
    </location>
</feature>
<feature type="region of interest" description="Disordered" evidence="2">
    <location>
        <begin position="237"/>
        <end position="278"/>
    </location>
</feature>
<feature type="region of interest" description="Disordered" evidence="2">
    <location>
        <begin position="1045"/>
        <end position="1094"/>
    </location>
</feature>
<feature type="region of interest" description="Disordered" evidence="2">
    <location>
        <begin position="1115"/>
        <end position="1135"/>
    </location>
</feature>
<feature type="region of interest" description="Disordered" evidence="2">
    <location>
        <begin position="184"/>
        <end position="203"/>
    </location>
</feature>
<dbReference type="EMBL" id="WNKQ01000021">
    <property type="protein sequence ID" value="KAF5844902.1"/>
    <property type="molecule type" value="Genomic_DNA"/>
</dbReference>
<proteinExistence type="predicted"/>
<feature type="compositionally biased region" description="Polar residues" evidence="2">
    <location>
        <begin position="258"/>
        <end position="268"/>
    </location>
</feature>
<feature type="compositionally biased region" description="Polar residues" evidence="2">
    <location>
        <begin position="1079"/>
        <end position="1088"/>
    </location>
</feature>
<name>A0A8H5Z8S9_COCSA</name>
<feature type="compositionally biased region" description="Basic and acidic residues" evidence="2">
    <location>
        <begin position="900"/>
        <end position="915"/>
    </location>
</feature>
<feature type="region of interest" description="Disordered" evidence="2">
    <location>
        <begin position="1"/>
        <end position="30"/>
    </location>
</feature>
<evidence type="ECO:0000256" key="1">
    <source>
        <dbReference type="SAM" id="Coils"/>
    </source>
</evidence>
<sequence>MPAKPVHSWSKRHSGVDSSSRTGLLDTLKRRPSKLVTTAADGKQNRSSTSVAQYDTALASAVSNFHVAANDMLYSPESINTLCSKSSFVDKPFPNRPRSASVPSLVELPAELPESTLLQGQGYPLYHDPIHATKSVQALQNESHHPKMQVACEKATTLEIPKPAIPTLTHARSVPHLNSRYSLAKKTRPSKIPVPSTAAQSGFQGLQRNHSLADTTLQRRPESTPIKSLLTVTKNDLVKRDGRNSDQGPEKRHDYIEATSSQTCPTSTHSKHAHELESTNASQLQTIAILKAQFDNLRAAHESHVEMLKRSHSVQVASLENQARLLKERMNKEGLQRRSSGNWLYVPVDEGVEKKPTNFESLDLDTSFDKILTGKTYSHMHPKNAPETETLKRKLFASPRLETGTQNLYLELSLHARNNAALQKQVDSLTTKLNESNESERKLRSTLNLTETKGAAWEEKAKHANKLIDKLTEKIHALKNTASDLEARLEIANAKRLDAEEQLSNWRDKKSPFDLTPTKLCISPGTSRVASGTQSSTGTQTASKPADTSEAVGSETLGLNASTSEIEQLQAQVAEKNVYVAELEAKREELQRKLNQLEQEHKRVAVQSDLQYELLKETRVSDKLIEQLRNSVINRESTIMENEEAIHTLMRQLEYHKVLLQAEIRQHTAMKLFVAEEEHPLPELRSLAKGADIDCWIEKLHERLKRERPHNEDEAVIDTPEAKVEKLRREIDFYVREIILFKLDIKGYRSNIRKLKEMAGNKGSFEESGDTREKASTASPVRSTFAPVTPELDAFLNASSIGDHIDILSRLEEHSVAPSSPGPSHKSWTAEDNEKMFGLAIPKVSRGSKNNSFFATESGRIDSAFSPSPNPNLASEHSTPSCVLSESLEADQQPDTLNEPAEKRRTASTAEREAASYRQSIFMSDAPESPPSLPVDIAQLPDDSSPNEQVAEMPFDIYDELAVSLLPGSPTTSLSETDSVISTASDFLSYSVLPAGHKPSNAPTLSVPFQVAAEPPPAPVLVTPAVATHTLGCSITRGAPFDVKPSASDPSIDETIAPPTLADAPVPQTKIWQEETPKITESSSSSPTVFEKEEEQSMSLPIILSRLREGSVSSVYSADSVSKPSQQQDTEMSESNVINMLKALQSCPFSLKPKSSSSSLRSFA</sequence>
<feature type="compositionally biased region" description="Low complexity" evidence="2">
    <location>
        <begin position="1115"/>
        <end position="1125"/>
    </location>
</feature>
<accession>A0A8H5Z8S9</accession>
<feature type="coiled-coil region" evidence="1">
    <location>
        <begin position="309"/>
        <end position="336"/>
    </location>
</feature>
<protein>
    <submittedName>
        <fullName evidence="3">Uncharacterized protein</fullName>
    </submittedName>
</protein>
<feature type="region of interest" description="Disordered" evidence="2">
    <location>
        <begin position="524"/>
        <end position="551"/>
    </location>
</feature>
<reference evidence="3" key="1">
    <citation type="submission" date="2019-11" db="EMBL/GenBank/DDBJ databases">
        <title>Bipolaris sorokiniana Genome sequencing.</title>
        <authorList>
            <person name="Wang H."/>
        </authorList>
    </citation>
    <scope>NUCLEOTIDE SEQUENCE</scope>
</reference>
<evidence type="ECO:0000313" key="4">
    <source>
        <dbReference type="Proteomes" id="UP000624244"/>
    </source>
</evidence>
<evidence type="ECO:0000256" key="2">
    <source>
        <dbReference type="SAM" id="MobiDB-lite"/>
    </source>
</evidence>
<organism evidence="3 4">
    <name type="scientific">Cochliobolus sativus</name>
    <name type="common">Common root rot and spot blotch fungus</name>
    <name type="synonym">Bipolaris sorokiniana</name>
    <dbReference type="NCBI Taxonomy" id="45130"/>
    <lineage>
        <taxon>Eukaryota</taxon>
        <taxon>Fungi</taxon>
        <taxon>Dikarya</taxon>
        <taxon>Ascomycota</taxon>
        <taxon>Pezizomycotina</taxon>
        <taxon>Dothideomycetes</taxon>
        <taxon>Pleosporomycetidae</taxon>
        <taxon>Pleosporales</taxon>
        <taxon>Pleosporineae</taxon>
        <taxon>Pleosporaceae</taxon>
        <taxon>Bipolaris</taxon>
    </lineage>
</organism>
<feature type="region of interest" description="Disordered" evidence="2">
    <location>
        <begin position="861"/>
        <end position="915"/>
    </location>
</feature>
<evidence type="ECO:0000313" key="3">
    <source>
        <dbReference type="EMBL" id="KAF5844902.1"/>
    </source>
</evidence>
<dbReference type="OMA" id="NSPDMEN"/>
<comment type="caution">
    <text evidence="3">The sequence shown here is derived from an EMBL/GenBank/DDBJ whole genome shotgun (WGS) entry which is preliminary data.</text>
</comment>
<feature type="compositionally biased region" description="Basic and acidic residues" evidence="2">
    <location>
        <begin position="237"/>
        <end position="256"/>
    </location>
</feature>
<dbReference type="Proteomes" id="UP000624244">
    <property type="component" value="Unassembled WGS sequence"/>
</dbReference>
<feature type="coiled-coil region" evidence="1">
    <location>
        <begin position="566"/>
        <end position="607"/>
    </location>
</feature>